<dbReference type="EMBL" id="CP017141">
    <property type="protein sequence ID" value="AOM75740.1"/>
    <property type="molecule type" value="Genomic_DNA"/>
</dbReference>
<dbReference type="RefSeq" id="WP_069377438.1">
    <property type="nucleotide sequence ID" value="NZ_CP017141.1"/>
</dbReference>
<feature type="region of interest" description="Disordered" evidence="1">
    <location>
        <begin position="51"/>
        <end position="74"/>
    </location>
</feature>
<proteinExistence type="predicted"/>
<evidence type="ECO:0000313" key="2">
    <source>
        <dbReference type="EMBL" id="AOM75740.1"/>
    </source>
</evidence>
<reference evidence="2 3" key="1">
    <citation type="submission" date="2016-08" db="EMBL/GenBank/DDBJ databases">
        <authorList>
            <person name="Seilhamer J.J."/>
        </authorList>
    </citation>
    <scope>NUCLEOTIDE SEQUENCE [LARGE SCALE GENOMIC DNA]</scope>
    <source>
        <strain evidence="2 3">DX4</strain>
    </source>
</reference>
<dbReference type="InterPro" id="IPR058060">
    <property type="entry name" value="HYC_CC_PP"/>
</dbReference>
<dbReference type="InterPro" id="IPR058512">
    <property type="entry name" value="DUF8199"/>
</dbReference>
<dbReference type="Proteomes" id="UP000094313">
    <property type="component" value="Chromosome"/>
</dbReference>
<gene>
    <name evidence="2" type="ORF">BFS30_00270</name>
</gene>
<evidence type="ECO:0000256" key="1">
    <source>
        <dbReference type="SAM" id="MobiDB-lite"/>
    </source>
</evidence>
<evidence type="ECO:0000313" key="3">
    <source>
        <dbReference type="Proteomes" id="UP000094313"/>
    </source>
</evidence>
<dbReference type="Pfam" id="PF26622">
    <property type="entry name" value="DUF8199"/>
    <property type="match status" value="1"/>
</dbReference>
<dbReference type="OrthoDB" id="676308at2"/>
<keyword evidence="3" id="KW-1185">Reference proteome</keyword>
<feature type="compositionally biased region" description="Basic and acidic residues" evidence="1">
    <location>
        <begin position="60"/>
        <end position="74"/>
    </location>
</feature>
<organism evidence="2 3">
    <name type="scientific">Pedobacter steynii</name>
    <dbReference type="NCBI Taxonomy" id="430522"/>
    <lineage>
        <taxon>Bacteria</taxon>
        <taxon>Pseudomonadati</taxon>
        <taxon>Bacteroidota</taxon>
        <taxon>Sphingobacteriia</taxon>
        <taxon>Sphingobacteriales</taxon>
        <taxon>Sphingobacteriaceae</taxon>
        <taxon>Pedobacter</taxon>
    </lineage>
</organism>
<dbReference type="AlphaFoldDB" id="A0A1D7QAN6"/>
<accession>A0A1D7QAN6</accession>
<dbReference type="KEGG" id="psty:BFS30_00270"/>
<protein>
    <submittedName>
        <fullName evidence="2">Uncharacterized protein</fullName>
    </submittedName>
</protein>
<sequence length="134" mass="15004">MKRTLLTILAVFYLGVSSGATLHFHYCMGELVSWGFDQQNKDICGLCGMPKGKSKPKTKSCCEDEKQQPKVDKSQKANTPIYEFNAALSAVILPSLFVNYKLEIPVKITREAWSNAPPDGNKIPVFLKNCTYRI</sequence>
<dbReference type="NCBIfam" id="NF047658">
    <property type="entry name" value="HYC_CC_PP"/>
    <property type="match status" value="1"/>
</dbReference>
<name>A0A1D7QAN6_9SPHI</name>